<protein>
    <submittedName>
        <fullName evidence="2">Uncharacterized protein</fullName>
    </submittedName>
</protein>
<organism evidence="2 3">
    <name type="scientific">Leuconostoc mesenteroides</name>
    <dbReference type="NCBI Taxonomy" id="1245"/>
    <lineage>
        <taxon>Bacteria</taxon>
        <taxon>Bacillati</taxon>
        <taxon>Bacillota</taxon>
        <taxon>Bacilli</taxon>
        <taxon>Lactobacillales</taxon>
        <taxon>Lactobacillaceae</taxon>
        <taxon>Leuconostoc</taxon>
    </lineage>
</organism>
<proteinExistence type="predicted"/>
<name>A0A843Z4V2_LEUME</name>
<evidence type="ECO:0000313" key="3">
    <source>
        <dbReference type="Proteomes" id="UP000469952"/>
    </source>
</evidence>
<sequence length="239" mass="28673">MKFIIDFFSSQWTIAIISPMIVAFILYSLKNWFSKFSKNKKIDVARNSVVNYLEKLVTNGTNLDDKKMSMIFSYFIRKYNIDKKSMRKTDVLEDLLVRIYSIDYIQLNQREEILSHLESLHTYYNIPIVKKISYNSRVVKNTDSNYFKVYQRKFSNILIIYIYTIIFSISFMLLVFKFKPTSQYEWLHLLMYPFKPEEKTTFITINLFMIGVLFVLSLLLYVYLTVIRISKKTNNKKNK</sequence>
<dbReference type="RefSeq" id="WP_153245530.1">
    <property type="nucleotide sequence ID" value="NZ_WIPA01000024.1"/>
</dbReference>
<evidence type="ECO:0000313" key="2">
    <source>
        <dbReference type="EMBL" id="MQR27503.1"/>
    </source>
</evidence>
<evidence type="ECO:0000256" key="1">
    <source>
        <dbReference type="SAM" id="Phobius"/>
    </source>
</evidence>
<keyword evidence="1" id="KW-0472">Membrane</keyword>
<dbReference type="Proteomes" id="UP000469952">
    <property type="component" value="Unassembled WGS sequence"/>
</dbReference>
<reference evidence="2 3" key="1">
    <citation type="submission" date="2019-10" db="EMBL/GenBank/DDBJ databases">
        <title>WGS of Leuconostoc mesenteroides.</title>
        <authorList>
            <person name="Melo Bolivar J."/>
            <person name="Marino-Ramirez L."/>
            <person name="Villamil Diaz L.M."/>
        </authorList>
    </citation>
    <scope>NUCLEOTIDE SEQUENCE [LARGE SCALE GENOMIC DNA]</scope>
    <source>
        <strain evidence="2 3">M11</strain>
    </source>
</reference>
<feature type="transmembrane region" description="Helical" evidence="1">
    <location>
        <begin position="202"/>
        <end position="227"/>
    </location>
</feature>
<gene>
    <name evidence="2" type="ORF">GFV13_09690</name>
</gene>
<dbReference type="EMBL" id="WIPA01000024">
    <property type="protein sequence ID" value="MQR27503.1"/>
    <property type="molecule type" value="Genomic_DNA"/>
</dbReference>
<accession>A0A843Z4V2</accession>
<dbReference type="AlphaFoldDB" id="A0A843Z4V2"/>
<keyword evidence="1" id="KW-1133">Transmembrane helix</keyword>
<feature type="transmembrane region" description="Helical" evidence="1">
    <location>
        <begin position="157"/>
        <end position="176"/>
    </location>
</feature>
<feature type="transmembrane region" description="Helical" evidence="1">
    <location>
        <begin position="12"/>
        <end position="29"/>
    </location>
</feature>
<comment type="caution">
    <text evidence="2">The sequence shown here is derived from an EMBL/GenBank/DDBJ whole genome shotgun (WGS) entry which is preliminary data.</text>
</comment>
<keyword evidence="1" id="KW-0812">Transmembrane</keyword>